<dbReference type="Proteomes" id="UP000037020">
    <property type="component" value="Unassembled WGS sequence"/>
</dbReference>
<sequence length="80" mass="8352">MTVRTAERAPATPAAPEPEGLPLTAAQAGMWFAQALDPDSPAQNTAECIEIHGPVDPALFARALRRTADEAEALCVRLGG</sequence>
<keyword evidence="4" id="KW-1185">Reference proteome</keyword>
<protein>
    <recommendedName>
        <fullName evidence="2">Condensation domain-containing protein</fullName>
    </recommendedName>
</protein>
<feature type="non-terminal residue" evidence="3">
    <location>
        <position position="80"/>
    </location>
</feature>
<gene>
    <name evidence="3" type="ORF">ADK38_25900</name>
</gene>
<name>A0ABR5J1U6_9ACTN</name>
<dbReference type="InterPro" id="IPR001242">
    <property type="entry name" value="Condensation_dom"/>
</dbReference>
<evidence type="ECO:0000256" key="1">
    <source>
        <dbReference type="SAM" id="MobiDB-lite"/>
    </source>
</evidence>
<comment type="caution">
    <text evidence="3">The sequence shown here is derived from an EMBL/GenBank/DDBJ whole genome shotgun (WGS) entry which is preliminary data.</text>
</comment>
<dbReference type="InterPro" id="IPR023213">
    <property type="entry name" value="CAT-like_dom_sf"/>
</dbReference>
<feature type="region of interest" description="Disordered" evidence="1">
    <location>
        <begin position="1"/>
        <end position="24"/>
    </location>
</feature>
<evidence type="ECO:0000313" key="4">
    <source>
        <dbReference type="Proteomes" id="UP000037020"/>
    </source>
</evidence>
<accession>A0ABR5J1U6</accession>
<evidence type="ECO:0000313" key="3">
    <source>
        <dbReference type="EMBL" id="KOG87358.1"/>
    </source>
</evidence>
<proteinExistence type="predicted"/>
<feature type="domain" description="Condensation" evidence="2">
    <location>
        <begin position="21"/>
        <end position="76"/>
    </location>
</feature>
<dbReference type="Pfam" id="PF00668">
    <property type="entry name" value="Condensation"/>
    <property type="match status" value="1"/>
</dbReference>
<dbReference type="Gene3D" id="3.30.559.10">
    <property type="entry name" value="Chloramphenicol acetyltransferase-like domain"/>
    <property type="match status" value="1"/>
</dbReference>
<dbReference type="SUPFAM" id="SSF52777">
    <property type="entry name" value="CoA-dependent acyltransferases"/>
    <property type="match status" value="1"/>
</dbReference>
<organism evidence="3 4">
    <name type="scientific">Streptomyces varsoviensis</name>
    <dbReference type="NCBI Taxonomy" id="67373"/>
    <lineage>
        <taxon>Bacteria</taxon>
        <taxon>Bacillati</taxon>
        <taxon>Actinomycetota</taxon>
        <taxon>Actinomycetes</taxon>
        <taxon>Kitasatosporales</taxon>
        <taxon>Streptomycetaceae</taxon>
        <taxon>Streptomyces</taxon>
    </lineage>
</organism>
<dbReference type="EMBL" id="LGUT01002285">
    <property type="protein sequence ID" value="KOG87358.1"/>
    <property type="molecule type" value="Genomic_DNA"/>
</dbReference>
<evidence type="ECO:0000259" key="2">
    <source>
        <dbReference type="Pfam" id="PF00668"/>
    </source>
</evidence>
<feature type="compositionally biased region" description="Low complexity" evidence="1">
    <location>
        <begin position="8"/>
        <end position="24"/>
    </location>
</feature>
<reference evidence="3 4" key="1">
    <citation type="submission" date="2015-07" db="EMBL/GenBank/DDBJ databases">
        <authorList>
            <person name="Ju K.-S."/>
            <person name="Doroghazi J.R."/>
            <person name="Metcalf W.W."/>
        </authorList>
    </citation>
    <scope>NUCLEOTIDE SEQUENCE [LARGE SCALE GENOMIC DNA]</scope>
    <source>
        <strain evidence="3 4">NRRL B-3589</strain>
    </source>
</reference>